<comment type="caution">
    <text evidence="2">The sequence shown here is derived from an EMBL/GenBank/DDBJ whole genome shotgun (WGS) entry which is preliminary data.</text>
</comment>
<sequence>AVEEAGRKTAAAELLSANYQKDAQAALSHQKLAEDDAEVARKHLDQMQAQWLHERRELEVRVEAAGKMMEGGIAESSLQLSEYRQRMEEATEASARAEHEKTTALVAKRVLEEDVAKLLGLAGTAAGDAVWGDLIRAAGGGVGESTMQLRRAERTQAYNWNTTASSGEQNLLWMRAADRAFSSIEGVDRALSEGADRAFSAREAALPSAAQQLQLTAQGEAVGAGDGGALVLADTAAGRGLVPAPREDVAPGEEVRKLRIALKRSEEQRLDAEMRLMTVAKRQSADNDLMQASTTLMTRREETASAMITEYQEAMNKAAETERVALERVHAAQEQAVAMHTADTADLALARQVHPALVALRNSMSPLPRHPELLAARYPDGSLTRVPFAPCPPLAALANPVLRPSLPYSPRSPPLAWRTEAVASSSTPRGWGHARIGAENANASNQVRTSAVLTQPTHTPRALCSSAWLRISRVSAAALPELTPGTVPASKTDIWHRPGLQNASDMELQLKEQLRIAQRGKEQAVLEKGKLQASLYEDLLSDPIPALPPALTFERSSRRPCGSHQEVCGGGDMAG</sequence>
<evidence type="ECO:0000313" key="3">
    <source>
        <dbReference type="Proteomes" id="UP001190700"/>
    </source>
</evidence>
<protein>
    <submittedName>
        <fullName evidence="2">Uncharacterized protein</fullName>
    </submittedName>
</protein>
<evidence type="ECO:0000256" key="1">
    <source>
        <dbReference type="SAM" id="Coils"/>
    </source>
</evidence>
<dbReference type="EMBL" id="LGRX02018990">
    <property type="protein sequence ID" value="KAK3259102.1"/>
    <property type="molecule type" value="Genomic_DNA"/>
</dbReference>
<accession>A0AAE0FFX9</accession>
<gene>
    <name evidence="2" type="ORF">CYMTET_31887</name>
</gene>
<keyword evidence="3" id="KW-1185">Reference proteome</keyword>
<organism evidence="2 3">
    <name type="scientific">Cymbomonas tetramitiformis</name>
    <dbReference type="NCBI Taxonomy" id="36881"/>
    <lineage>
        <taxon>Eukaryota</taxon>
        <taxon>Viridiplantae</taxon>
        <taxon>Chlorophyta</taxon>
        <taxon>Pyramimonadophyceae</taxon>
        <taxon>Pyramimonadales</taxon>
        <taxon>Pyramimonadaceae</taxon>
        <taxon>Cymbomonas</taxon>
    </lineage>
</organism>
<feature type="coiled-coil region" evidence="1">
    <location>
        <begin position="30"/>
        <end position="100"/>
    </location>
</feature>
<keyword evidence="1" id="KW-0175">Coiled coil</keyword>
<reference evidence="2 3" key="1">
    <citation type="journal article" date="2015" name="Genome Biol. Evol.">
        <title>Comparative Genomics of a Bacterivorous Green Alga Reveals Evolutionary Causalities and Consequences of Phago-Mixotrophic Mode of Nutrition.</title>
        <authorList>
            <person name="Burns J.A."/>
            <person name="Paasch A."/>
            <person name="Narechania A."/>
            <person name="Kim E."/>
        </authorList>
    </citation>
    <scope>NUCLEOTIDE SEQUENCE [LARGE SCALE GENOMIC DNA]</scope>
    <source>
        <strain evidence="2 3">PLY_AMNH</strain>
    </source>
</reference>
<dbReference type="Proteomes" id="UP001190700">
    <property type="component" value="Unassembled WGS sequence"/>
</dbReference>
<feature type="non-terminal residue" evidence="2">
    <location>
        <position position="1"/>
    </location>
</feature>
<proteinExistence type="predicted"/>
<dbReference type="AlphaFoldDB" id="A0AAE0FFX9"/>
<name>A0AAE0FFX9_9CHLO</name>
<evidence type="ECO:0000313" key="2">
    <source>
        <dbReference type="EMBL" id="KAK3259102.1"/>
    </source>
</evidence>